<evidence type="ECO:0000313" key="2">
    <source>
        <dbReference type="Proteomes" id="UP001320715"/>
    </source>
</evidence>
<dbReference type="RefSeq" id="WP_252915008.1">
    <property type="nucleotide sequence ID" value="NZ_JAAAML010000001.1"/>
</dbReference>
<keyword evidence="2" id="KW-1185">Reference proteome</keyword>
<protein>
    <submittedName>
        <fullName evidence="1">Uncharacterized protein</fullName>
    </submittedName>
</protein>
<reference evidence="1 2" key="1">
    <citation type="submission" date="2020-01" db="EMBL/GenBank/DDBJ databases">
        <title>Genomes of bacteria type strains.</title>
        <authorList>
            <person name="Chen J."/>
            <person name="Zhu S."/>
            <person name="Yang J."/>
        </authorList>
    </citation>
    <scope>NUCLEOTIDE SEQUENCE [LARGE SCALE GENOMIC DNA]</scope>
    <source>
        <strain evidence="1 2">DSM 16655</strain>
    </source>
</reference>
<gene>
    <name evidence="1" type="ORF">GTW23_05800</name>
</gene>
<evidence type="ECO:0000313" key="1">
    <source>
        <dbReference type="EMBL" id="MCO6407684.1"/>
    </source>
</evidence>
<accession>A0ABT1CNC2</accession>
<comment type="caution">
    <text evidence="1">The sequence shown here is derived from an EMBL/GenBank/DDBJ whole genome shotgun (WGS) entry which is preliminary data.</text>
</comment>
<dbReference type="NCBIfam" id="NF038232">
    <property type="entry name" value="STM3845_fam"/>
    <property type="match status" value="1"/>
</dbReference>
<proteinExistence type="predicted"/>
<sequence length="304" mass="33744">MDHPIREGTNKVLRGRMVQLLKDGYNILNQSNIVFVCGGNSPTDMRSLFEEAFPSLLPDYEFFKPEFAMENYFSFGDTEPFDIADFETMVADLSVAIVLFPEAPGSFAELGYFSGQLPLARKIVLALDLNHQRSGSFISLGPATKVSKTSVFGYPIQLDYNKPDFSMVSTRITDHAKLSKRKRKFSPKEFNRLSTFELFALIHRLVSLLVVATGEDIESILRSAFKSQVSPSRIKKVVSILVGSERLVEVGDFGHLTASDKRPFALSLVDGAKTELTEISVETSALLYSSENGFGPILESLTKC</sequence>
<dbReference type="Proteomes" id="UP001320715">
    <property type="component" value="Unassembled WGS sequence"/>
</dbReference>
<dbReference type="EMBL" id="JAAAML010000001">
    <property type="protein sequence ID" value="MCO6407684.1"/>
    <property type="molecule type" value="Genomic_DNA"/>
</dbReference>
<organism evidence="1 2">
    <name type="scientific">Hoeflea alexandrii</name>
    <dbReference type="NCBI Taxonomy" id="288436"/>
    <lineage>
        <taxon>Bacteria</taxon>
        <taxon>Pseudomonadati</taxon>
        <taxon>Pseudomonadota</taxon>
        <taxon>Alphaproteobacteria</taxon>
        <taxon>Hyphomicrobiales</taxon>
        <taxon>Rhizobiaceae</taxon>
        <taxon>Hoeflea</taxon>
    </lineage>
</organism>
<dbReference type="InterPro" id="IPR049725">
    <property type="entry name" value="STM3845-like"/>
</dbReference>
<name>A0ABT1CNC2_9HYPH</name>